<reference evidence="2" key="1">
    <citation type="submission" date="2015-11" db="EMBL/GenBank/DDBJ databases">
        <title>De novo transcriptome assembly of four potential Pierce s Disease insect vectors from Arizona vineyards.</title>
        <authorList>
            <person name="Tassone E.E."/>
        </authorList>
    </citation>
    <scope>NUCLEOTIDE SEQUENCE</scope>
</reference>
<feature type="compositionally biased region" description="Polar residues" evidence="1">
    <location>
        <begin position="8"/>
        <end position="26"/>
    </location>
</feature>
<evidence type="ECO:0000313" key="2">
    <source>
        <dbReference type="EMBL" id="JAS38039.1"/>
    </source>
</evidence>
<sequence>FPFLRAGSTRTDQTVAATKNSGQTAATSGIASSVGRFGPMKKASDVFSEVQRLRNSISLNHTNHTNSRSGSLQNEKSHSSRHNRLSAADFNQSQSNGALY</sequence>
<protein>
    <submittedName>
        <fullName evidence="2">Uncharacterized protein</fullName>
    </submittedName>
</protein>
<feature type="non-terminal residue" evidence="2">
    <location>
        <position position="100"/>
    </location>
</feature>
<feature type="compositionally biased region" description="Polar residues" evidence="1">
    <location>
        <begin position="58"/>
        <end position="74"/>
    </location>
</feature>
<organism evidence="2">
    <name type="scientific">Cuerna arida</name>
    <dbReference type="NCBI Taxonomy" id="1464854"/>
    <lineage>
        <taxon>Eukaryota</taxon>
        <taxon>Metazoa</taxon>
        <taxon>Ecdysozoa</taxon>
        <taxon>Arthropoda</taxon>
        <taxon>Hexapoda</taxon>
        <taxon>Insecta</taxon>
        <taxon>Pterygota</taxon>
        <taxon>Neoptera</taxon>
        <taxon>Paraneoptera</taxon>
        <taxon>Hemiptera</taxon>
        <taxon>Auchenorrhyncha</taxon>
        <taxon>Membracoidea</taxon>
        <taxon>Cicadellidae</taxon>
        <taxon>Cicadellinae</taxon>
        <taxon>Proconiini</taxon>
        <taxon>Cuerna</taxon>
    </lineage>
</organism>
<gene>
    <name evidence="2" type="ORF">g.48879</name>
</gene>
<feature type="compositionally biased region" description="Polar residues" evidence="1">
    <location>
        <begin position="89"/>
        <end position="100"/>
    </location>
</feature>
<accession>A0A1B6EJD0</accession>
<feature type="non-terminal residue" evidence="2">
    <location>
        <position position="1"/>
    </location>
</feature>
<feature type="region of interest" description="Disordered" evidence="1">
    <location>
        <begin position="58"/>
        <end position="100"/>
    </location>
</feature>
<proteinExistence type="predicted"/>
<dbReference type="EMBL" id="GECZ01031730">
    <property type="protein sequence ID" value="JAS38039.1"/>
    <property type="molecule type" value="Transcribed_RNA"/>
</dbReference>
<evidence type="ECO:0000256" key="1">
    <source>
        <dbReference type="SAM" id="MobiDB-lite"/>
    </source>
</evidence>
<feature type="region of interest" description="Disordered" evidence="1">
    <location>
        <begin position="1"/>
        <end position="26"/>
    </location>
</feature>
<name>A0A1B6EJD0_9HEMI</name>
<dbReference type="AlphaFoldDB" id="A0A1B6EJD0"/>